<dbReference type="EMBL" id="CP031093">
    <property type="protein sequence ID" value="QCF28037.1"/>
    <property type="molecule type" value="Genomic_DNA"/>
</dbReference>
<dbReference type="SUPFAM" id="SSF53850">
    <property type="entry name" value="Periplasmic binding protein-like II"/>
    <property type="match status" value="1"/>
</dbReference>
<keyword evidence="3" id="KW-1185">Reference proteome</keyword>
<keyword evidence="1" id="KW-0732">Signal</keyword>
<dbReference type="Gene3D" id="3.40.190.10">
    <property type="entry name" value="Periplasmic binding protein-like II"/>
    <property type="match status" value="1"/>
</dbReference>
<accession>A0A4P7XNM4</accession>
<evidence type="ECO:0000313" key="2">
    <source>
        <dbReference type="EMBL" id="QCF28037.1"/>
    </source>
</evidence>
<gene>
    <name evidence="2" type="ORF">soil367_18070</name>
</gene>
<organism evidence="2 3">
    <name type="scientific">Hydrocarboniclastica marina</name>
    <dbReference type="NCBI Taxonomy" id="2259620"/>
    <lineage>
        <taxon>Bacteria</taxon>
        <taxon>Pseudomonadati</taxon>
        <taxon>Pseudomonadota</taxon>
        <taxon>Gammaproteobacteria</taxon>
        <taxon>Alteromonadales</taxon>
        <taxon>Alteromonadaceae</taxon>
        <taxon>Hydrocarboniclastica</taxon>
    </lineage>
</organism>
<dbReference type="AlphaFoldDB" id="A0A4P7XNM4"/>
<feature type="signal peptide" evidence="1">
    <location>
        <begin position="1"/>
        <end position="21"/>
    </location>
</feature>
<evidence type="ECO:0000313" key="3">
    <source>
        <dbReference type="Proteomes" id="UP000298049"/>
    </source>
</evidence>
<proteinExistence type="predicted"/>
<protein>
    <recommendedName>
        <fullName evidence="4">PBP domain-containing protein</fullName>
    </recommendedName>
</protein>
<evidence type="ECO:0000256" key="1">
    <source>
        <dbReference type="SAM" id="SignalP"/>
    </source>
</evidence>
<evidence type="ECO:0008006" key="4">
    <source>
        <dbReference type="Google" id="ProtNLM"/>
    </source>
</evidence>
<dbReference type="OrthoDB" id="5368544at2"/>
<feature type="chain" id="PRO_5020337573" description="PBP domain-containing protein" evidence="1">
    <location>
        <begin position="22"/>
        <end position="141"/>
    </location>
</feature>
<sequence>MRHRVAIFITATLLAAGNSQAMEVITNTSVPVSELSQLELRAIYTMRLDRWSSGSEIRVFVLPQKDERHQEFAKTVLQALPHQLQAVWYRLVYSGMGSAPTEVKSEQEMIERVSETPGAIGYVGKGNNVTNVQVIKIETSS</sequence>
<reference evidence="2 3" key="1">
    <citation type="submission" date="2018-07" db="EMBL/GenBank/DDBJ databases">
        <title>Marsedoiliclastica nanhaica gen. nov. sp. nov., a novel marine hydrocarbonoclastic bacterium isolated from an in-situ enriched hydrocarbon-degrading consortium in deep-sea sediment.</title>
        <authorList>
            <person name="Dong C."/>
            <person name="Ma T."/>
            <person name="Liu R."/>
            <person name="Shao Z."/>
        </authorList>
    </citation>
    <scope>NUCLEOTIDE SEQUENCE [LARGE SCALE GENOMIC DNA]</scope>
    <source>
        <strain evidence="3">soil36-7</strain>
    </source>
</reference>
<dbReference type="Proteomes" id="UP000298049">
    <property type="component" value="Chromosome"/>
</dbReference>
<dbReference type="KEGG" id="hmi:soil367_18070"/>
<name>A0A4P7XNM4_9ALTE</name>